<proteinExistence type="inferred from homology"/>
<keyword evidence="6" id="KW-1185">Reference proteome</keyword>
<comment type="similarity">
    <text evidence="1">Belongs to the type-B carboxylesterase/lipase family.</text>
</comment>
<organism evidence="6 7">
    <name type="scientific">Limulus polyphemus</name>
    <name type="common">Atlantic horseshoe crab</name>
    <dbReference type="NCBI Taxonomy" id="6850"/>
    <lineage>
        <taxon>Eukaryota</taxon>
        <taxon>Metazoa</taxon>
        <taxon>Ecdysozoa</taxon>
        <taxon>Arthropoda</taxon>
        <taxon>Chelicerata</taxon>
        <taxon>Merostomata</taxon>
        <taxon>Xiphosura</taxon>
        <taxon>Limulidae</taxon>
        <taxon>Limulus</taxon>
    </lineage>
</organism>
<evidence type="ECO:0000256" key="4">
    <source>
        <dbReference type="SAM" id="Phobius"/>
    </source>
</evidence>
<dbReference type="Proteomes" id="UP000694941">
    <property type="component" value="Unplaced"/>
</dbReference>
<evidence type="ECO:0000256" key="3">
    <source>
        <dbReference type="ARBA" id="ARBA00023180"/>
    </source>
</evidence>
<sequence>MRDKLKLLKHFIFFSVLIYFRYIHGATDSASSRVVMTKYGSLKGIIQEFKTNKDLRPVEVFYGVPYASAPIGSLRFMPPVTPPHWRGIRNASMFGPVCPQKFPDIVNHTEALKRMPPGRLAYLRRIRPKLVNQSEDCLYLNIYAPTTSGRRDSNHLPVVVFIQGDSYNWNSGNLYDGSVLSSTADVIFITLNFRLGIFGFLPALEEATRGNYGLMDQVAALHWIRENVSVFGGDVSNVTIIGHGHGAAFVNLLMISPMAEGLFHRCVMHSGSALSPWAIAREAPKFTRQLASKLKCPNESNVIMIDCLRNRPMKQILNVQLDVPDYLTAFGPTIDGIVIPNEPEILMKDYNNLYNQYDLLLGVSRMEFYYKFSANEERYGIGKDRRTKLFRELVRNVYKYHLKEIFYVLENEYTDWERTMEHPINILETTAHAISDGLVVGPLFKAAKYRAKGSKKTFLFVFGHQTEDSEFPKRYGCIHGEDLPYVLGIPLVGKLAHFQHNYSRSETSLAQAVLIYWSTFAKKGDPNIPDDEEDRIRGRFERIEWPAFENVYQKYLSLGTKPKIRDHYRAHQLSFWNNLIPKLHRSGAGSPPHHSFLKDHANTYKYDEVAVLSTDLAASTSEGNVISTEDISISSTINASVLYVTSNGPSTTPLAMTTPGMSLNYSTGSAHVFEQSSYSTALSVTIAVGCSLLILNILVFTGMFYQKDKNRLEVKLHKNNYKLKMVQEFDNTASFQPKQVSRVLPLSSSNQELPPHVLPLSSSNQELPPHFLPLSSSSQELPPPPPVPLLTPPKIPLKLIYAPLEEKPLFETQALLHRTYHRMAPPSRYTSEEMRV</sequence>
<evidence type="ECO:0000313" key="6">
    <source>
        <dbReference type="Proteomes" id="UP000694941"/>
    </source>
</evidence>
<dbReference type="InterPro" id="IPR002018">
    <property type="entry name" value="CarbesteraseB"/>
</dbReference>
<keyword evidence="2" id="KW-0732">Signal</keyword>
<feature type="transmembrane region" description="Helical" evidence="4">
    <location>
        <begin position="681"/>
        <end position="705"/>
    </location>
</feature>
<keyword evidence="4" id="KW-1133">Transmembrane helix</keyword>
<keyword evidence="4" id="KW-0812">Transmembrane</keyword>
<evidence type="ECO:0000256" key="1">
    <source>
        <dbReference type="ARBA" id="ARBA00005964"/>
    </source>
</evidence>
<gene>
    <name evidence="7" type="primary">LOC106466477</name>
</gene>
<evidence type="ECO:0000256" key="2">
    <source>
        <dbReference type="ARBA" id="ARBA00022729"/>
    </source>
</evidence>
<evidence type="ECO:0000259" key="5">
    <source>
        <dbReference type="Pfam" id="PF00135"/>
    </source>
</evidence>
<protein>
    <submittedName>
        <fullName evidence="7">Neuroligin-3-like</fullName>
    </submittedName>
</protein>
<dbReference type="PANTHER" id="PTHR43903">
    <property type="entry name" value="NEUROLIGIN"/>
    <property type="match status" value="1"/>
</dbReference>
<keyword evidence="3" id="KW-0325">Glycoprotein</keyword>
<dbReference type="GeneID" id="106466477"/>
<dbReference type="InterPro" id="IPR029058">
    <property type="entry name" value="AB_hydrolase_fold"/>
</dbReference>
<dbReference type="Pfam" id="PF00135">
    <property type="entry name" value="COesterase"/>
    <property type="match status" value="1"/>
</dbReference>
<keyword evidence="4" id="KW-0472">Membrane</keyword>
<reference evidence="7" key="1">
    <citation type="submission" date="2025-08" db="UniProtKB">
        <authorList>
            <consortium name="RefSeq"/>
        </authorList>
    </citation>
    <scope>IDENTIFICATION</scope>
    <source>
        <tissue evidence="7">Muscle</tissue>
    </source>
</reference>
<accession>A0ABM1T4S9</accession>
<feature type="domain" description="Carboxylesterase type B" evidence="5">
    <location>
        <begin position="32"/>
        <end position="576"/>
    </location>
</feature>
<name>A0ABM1T4S9_LIMPO</name>
<dbReference type="RefSeq" id="XP_022250885.1">
    <property type="nucleotide sequence ID" value="XM_022395177.1"/>
</dbReference>
<dbReference type="SUPFAM" id="SSF53474">
    <property type="entry name" value="alpha/beta-Hydrolases"/>
    <property type="match status" value="1"/>
</dbReference>
<evidence type="ECO:0000313" key="7">
    <source>
        <dbReference type="RefSeq" id="XP_022250885.1"/>
    </source>
</evidence>
<dbReference type="InterPro" id="IPR019819">
    <property type="entry name" value="Carboxylesterase_B_CS"/>
</dbReference>
<dbReference type="Gene3D" id="3.40.50.1820">
    <property type="entry name" value="alpha/beta hydrolase"/>
    <property type="match status" value="1"/>
</dbReference>
<dbReference type="InterPro" id="IPR051093">
    <property type="entry name" value="Neuroligin/BSAL"/>
</dbReference>
<dbReference type="PROSITE" id="PS00941">
    <property type="entry name" value="CARBOXYLESTERASE_B_2"/>
    <property type="match status" value="1"/>
</dbReference>